<evidence type="ECO:0000313" key="4">
    <source>
        <dbReference type="Proteomes" id="UP000546642"/>
    </source>
</evidence>
<proteinExistence type="predicted"/>
<dbReference type="Proteomes" id="UP000546642">
    <property type="component" value="Unassembled WGS sequence"/>
</dbReference>
<dbReference type="InterPro" id="IPR025159">
    <property type="entry name" value="AbiEi_N"/>
</dbReference>
<gene>
    <name evidence="3" type="ORF">HNR23_003432</name>
</gene>
<evidence type="ECO:0000256" key="1">
    <source>
        <dbReference type="SAM" id="MobiDB-lite"/>
    </source>
</evidence>
<protein>
    <recommendedName>
        <fullName evidence="2">AbiEi antitoxin N-terminal domain-containing protein</fullName>
    </recommendedName>
</protein>
<accession>A0A7X0D6C3</accession>
<comment type="caution">
    <text evidence="3">The sequence shown here is derived from an EMBL/GenBank/DDBJ whole genome shotgun (WGS) entry which is preliminary data.</text>
</comment>
<dbReference type="Pfam" id="PF13338">
    <property type="entry name" value="AbiEi_4"/>
    <property type="match status" value="1"/>
</dbReference>
<feature type="domain" description="AbiEi antitoxin N-terminal" evidence="2">
    <location>
        <begin position="51"/>
        <end position="98"/>
    </location>
</feature>
<dbReference type="RefSeq" id="WP_184076705.1">
    <property type="nucleotide sequence ID" value="NZ_JACHDS010000001.1"/>
</dbReference>
<sequence>MTSAKSSDRAAARPIGSRPDRPFRPLPAAVSADRPLTADSTLAGLVAAQTRLARVAARQCGCVTTEQVHESGLGRRRLTAMVDAGHLVRRYTGVYQVALPLAQIAGDPRLAAPGLPREVMAAQLALGRDSCACLETAARLHGLCDPRRWGGAVHMATRPRGKVRCPAPPLLVHHRWIRRSDLTRRGPVRLTTVRRTLADLAGTAPRAEFAPMVAAARRLGLVSAAEARRFLGAAGTAQHPGPRPRAESRAPGARERGAARCRAPLDRRSATQGGGSPPTRRR</sequence>
<evidence type="ECO:0000259" key="2">
    <source>
        <dbReference type="Pfam" id="PF13338"/>
    </source>
</evidence>
<keyword evidence="4" id="KW-1185">Reference proteome</keyword>
<dbReference type="AlphaFoldDB" id="A0A7X0D6C3"/>
<feature type="region of interest" description="Disordered" evidence="1">
    <location>
        <begin position="1"/>
        <end position="28"/>
    </location>
</feature>
<feature type="compositionally biased region" description="Basic and acidic residues" evidence="1">
    <location>
        <begin position="1"/>
        <end position="11"/>
    </location>
</feature>
<organism evidence="3 4">
    <name type="scientific">Nocardiopsis mwathae</name>
    <dbReference type="NCBI Taxonomy" id="1472723"/>
    <lineage>
        <taxon>Bacteria</taxon>
        <taxon>Bacillati</taxon>
        <taxon>Actinomycetota</taxon>
        <taxon>Actinomycetes</taxon>
        <taxon>Streptosporangiales</taxon>
        <taxon>Nocardiopsidaceae</taxon>
        <taxon>Nocardiopsis</taxon>
    </lineage>
</organism>
<feature type="compositionally biased region" description="Basic and acidic residues" evidence="1">
    <location>
        <begin position="244"/>
        <end position="269"/>
    </location>
</feature>
<evidence type="ECO:0000313" key="3">
    <source>
        <dbReference type="EMBL" id="MBB6173372.1"/>
    </source>
</evidence>
<name>A0A7X0D6C3_9ACTN</name>
<feature type="region of interest" description="Disordered" evidence="1">
    <location>
        <begin position="233"/>
        <end position="282"/>
    </location>
</feature>
<reference evidence="3 4" key="1">
    <citation type="submission" date="2020-08" db="EMBL/GenBank/DDBJ databases">
        <title>Sequencing the genomes of 1000 actinobacteria strains.</title>
        <authorList>
            <person name="Klenk H.-P."/>
        </authorList>
    </citation>
    <scope>NUCLEOTIDE SEQUENCE [LARGE SCALE GENOMIC DNA]</scope>
    <source>
        <strain evidence="3 4">DSM 46659</strain>
    </source>
</reference>
<dbReference type="EMBL" id="JACHDS010000001">
    <property type="protein sequence ID" value="MBB6173372.1"/>
    <property type="molecule type" value="Genomic_DNA"/>
</dbReference>